<evidence type="ECO:0000313" key="1">
    <source>
        <dbReference type="EMBL" id="MBH0231713.1"/>
    </source>
</evidence>
<evidence type="ECO:0000313" key="2">
    <source>
        <dbReference type="Proteomes" id="UP000614490"/>
    </source>
</evidence>
<protein>
    <submittedName>
        <fullName evidence="1">Topology modulation protein</fullName>
    </submittedName>
</protein>
<sequence>MKRIMVVGISAGVGKSTFAKELGELLNIDVYHLDRFFWKPGWNQASLEEFSQRQKEVAVEENWIIEGNYRTTIDIRIRRADTLIYLELPLLTCLYRVFKRWWKNRGGTRWDLGEGCEEKLDFDFLKFIITTYYPRKKKMRKLMDEFQEGASERKVIVLKGKKEIHSFLERIRLQSDDEEYAGNEVRSK</sequence>
<dbReference type="CDD" id="cd01983">
    <property type="entry name" value="SIMIBI"/>
    <property type="match status" value="1"/>
</dbReference>
<dbReference type="Gene3D" id="3.40.50.300">
    <property type="entry name" value="P-loop containing nucleotide triphosphate hydrolases"/>
    <property type="match status" value="1"/>
</dbReference>
<dbReference type="PANTHER" id="PTHR37816:SF3">
    <property type="entry name" value="MODULATES DNA TOPOLOGY"/>
    <property type="match status" value="1"/>
</dbReference>
<proteinExistence type="predicted"/>
<dbReference type="InterPro" id="IPR027417">
    <property type="entry name" value="P-loop_NTPase"/>
</dbReference>
<keyword evidence="2" id="KW-1185">Reference proteome</keyword>
<comment type="caution">
    <text evidence="1">The sequence shown here is derived from an EMBL/GenBank/DDBJ whole genome shotgun (WGS) entry which is preliminary data.</text>
</comment>
<dbReference type="RefSeq" id="WP_197318344.1">
    <property type="nucleotide sequence ID" value="NZ_JADZSC010000004.1"/>
</dbReference>
<reference evidence="1 2" key="1">
    <citation type="journal article" date="2005" name="Int. J. Syst. Evol. Microbiol.">
        <title>Halobacillus yeomjeoni sp. nov., isolated from a marine solar saltern in Korea.</title>
        <authorList>
            <person name="Yoon J.H."/>
            <person name="Kang S.J."/>
            <person name="Lee C.H."/>
            <person name="Oh H.W."/>
            <person name="Oh T.K."/>
        </authorList>
    </citation>
    <scope>NUCLEOTIDE SEQUENCE [LARGE SCALE GENOMIC DNA]</scope>
    <source>
        <strain evidence="1 2">KCTC 3957</strain>
    </source>
</reference>
<organism evidence="1 2">
    <name type="scientific">Halobacillus yeomjeoni</name>
    <dbReference type="NCBI Taxonomy" id="311194"/>
    <lineage>
        <taxon>Bacteria</taxon>
        <taxon>Bacillati</taxon>
        <taxon>Bacillota</taxon>
        <taxon>Bacilli</taxon>
        <taxon>Bacillales</taxon>
        <taxon>Bacillaceae</taxon>
        <taxon>Halobacillus</taxon>
    </lineage>
</organism>
<dbReference type="PANTHER" id="PTHR37816">
    <property type="entry name" value="YALI0E33011P"/>
    <property type="match status" value="1"/>
</dbReference>
<dbReference type="InterPro" id="IPR052922">
    <property type="entry name" value="Cytidylate_Kinase-2"/>
</dbReference>
<accession>A0A931HYG8</accession>
<name>A0A931HYG8_9BACI</name>
<dbReference type="EMBL" id="JADZSC010000004">
    <property type="protein sequence ID" value="MBH0231713.1"/>
    <property type="molecule type" value="Genomic_DNA"/>
</dbReference>
<dbReference type="Proteomes" id="UP000614490">
    <property type="component" value="Unassembled WGS sequence"/>
</dbReference>
<dbReference type="AlphaFoldDB" id="A0A931HYG8"/>
<gene>
    <name evidence="1" type="ORF">H0267_15990</name>
</gene>
<dbReference type="SUPFAM" id="SSF52540">
    <property type="entry name" value="P-loop containing nucleoside triphosphate hydrolases"/>
    <property type="match status" value="1"/>
</dbReference>